<dbReference type="GO" id="GO:0005743">
    <property type="term" value="C:mitochondrial inner membrane"/>
    <property type="evidence" value="ECO:0007669"/>
    <property type="project" value="UniProtKB-SubCell"/>
</dbReference>
<evidence type="ECO:0000256" key="12">
    <source>
        <dbReference type="SAM" id="Coils"/>
    </source>
</evidence>
<evidence type="ECO:0000256" key="2">
    <source>
        <dbReference type="ARBA" id="ARBA00009584"/>
    </source>
</evidence>
<reference evidence="16 17" key="1">
    <citation type="submission" date="2014-04" db="EMBL/GenBank/DDBJ databases">
        <authorList>
            <consortium name="DOE Joint Genome Institute"/>
            <person name="Kuo A."/>
            <person name="Girlanda M."/>
            <person name="Perotto S."/>
            <person name="Kohler A."/>
            <person name="Nagy L.G."/>
            <person name="Floudas D."/>
            <person name="Copeland A."/>
            <person name="Barry K.W."/>
            <person name="Cichocki N."/>
            <person name="Veneault-Fourrey C."/>
            <person name="LaButti K."/>
            <person name="Lindquist E.A."/>
            <person name="Lipzen A."/>
            <person name="Lundell T."/>
            <person name="Morin E."/>
            <person name="Murat C."/>
            <person name="Sun H."/>
            <person name="Tunlid A."/>
            <person name="Henrissat B."/>
            <person name="Grigoriev I.V."/>
            <person name="Hibbett D.S."/>
            <person name="Martin F."/>
            <person name="Nordberg H.P."/>
            <person name="Cantor M.N."/>
            <person name="Hua S.X."/>
        </authorList>
    </citation>
    <scope>NUCLEOTIDE SEQUENCE [LARGE SCALE GENOMIC DNA]</scope>
    <source>
        <strain evidence="16 17">MUT 4182</strain>
    </source>
</reference>
<proteinExistence type="inferred from homology"/>
<dbReference type="SUPFAM" id="SSF47473">
    <property type="entry name" value="EF-hand"/>
    <property type="match status" value="1"/>
</dbReference>
<keyword evidence="9 14" id="KW-0472">Membrane</keyword>
<keyword evidence="6" id="KW-0999">Mitochondrion inner membrane</keyword>
<dbReference type="PANTHER" id="PTHR14009">
    <property type="entry name" value="LEUCINE ZIPPER-EF-HAND CONTAINING TRANSMEMBRANE PROTEIN"/>
    <property type="match status" value="1"/>
</dbReference>
<comment type="subcellular location">
    <subcellularLocation>
        <location evidence="1">Mitochondrion inner membrane</location>
        <topology evidence="1">Single-pass membrane protein</topology>
    </subcellularLocation>
</comment>
<feature type="coiled-coil region" evidence="12">
    <location>
        <begin position="420"/>
        <end position="467"/>
    </location>
</feature>
<keyword evidence="8 11" id="KW-0496">Mitochondrion</keyword>
<evidence type="ECO:0000256" key="4">
    <source>
        <dbReference type="ARBA" id="ARBA00022449"/>
    </source>
</evidence>
<dbReference type="AlphaFoldDB" id="A0A0C3LK31"/>
<evidence type="ECO:0000256" key="13">
    <source>
        <dbReference type="SAM" id="MobiDB-lite"/>
    </source>
</evidence>
<keyword evidence="4" id="KW-0050">Antiport</keyword>
<keyword evidence="7 14" id="KW-1133">Transmembrane helix</keyword>
<evidence type="ECO:0000313" key="17">
    <source>
        <dbReference type="Proteomes" id="UP000054248"/>
    </source>
</evidence>
<evidence type="ECO:0000256" key="14">
    <source>
        <dbReference type="SAM" id="Phobius"/>
    </source>
</evidence>
<dbReference type="PROSITE" id="PS51758">
    <property type="entry name" value="LETM1_RBD"/>
    <property type="match status" value="1"/>
</dbReference>
<keyword evidence="12" id="KW-0175">Coiled coil</keyword>
<dbReference type="Pfam" id="PF07766">
    <property type="entry name" value="LETM1_RBD"/>
    <property type="match status" value="1"/>
</dbReference>
<keyword evidence="17" id="KW-1185">Reference proteome</keyword>
<evidence type="ECO:0000259" key="15">
    <source>
        <dbReference type="PROSITE" id="PS51758"/>
    </source>
</evidence>
<dbReference type="InterPro" id="IPR033122">
    <property type="entry name" value="LETM1-like_RBD"/>
</dbReference>
<feature type="transmembrane region" description="Helical" evidence="14">
    <location>
        <begin position="166"/>
        <end position="189"/>
    </location>
</feature>
<dbReference type="Proteomes" id="UP000054248">
    <property type="component" value="Unassembled WGS sequence"/>
</dbReference>
<dbReference type="PANTHER" id="PTHR14009:SF1">
    <property type="entry name" value="MITOCHONDRIAL PROTON_CALCIUM EXCHANGER PROTEIN"/>
    <property type="match status" value="1"/>
</dbReference>
<dbReference type="GO" id="GO:0030003">
    <property type="term" value="P:intracellular monoatomic cation homeostasis"/>
    <property type="evidence" value="ECO:0007669"/>
    <property type="project" value="TreeGrafter"/>
</dbReference>
<dbReference type="EMBL" id="KN822943">
    <property type="protein sequence ID" value="KIO34413.1"/>
    <property type="molecule type" value="Genomic_DNA"/>
</dbReference>
<evidence type="ECO:0000256" key="10">
    <source>
        <dbReference type="ARBA" id="ARBA00031360"/>
    </source>
</evidence>
<dbReference type="HOGENOM" id="CLU_008958_4_0_1"/>
<dbReference type="GO" id="GO:0043022">
    <property type="term" value="F:ribosome binding"/>
    <property type="evidence" value="ECO:0007669"/>
    <property type="project" value="InterPro"/>
</dbReference>
<feature type="domain" description="Letm1 RBD" evidence="15">
    <location>
        <begin position="212"/>
        <end position="407"/>
    </location>
</feature>
<keyword evidence="4" id="KW-0813">Transport</keyword>
<evidence type="ECO:0000256" key="7">
    <source>
        <dbReference type="ARBA" id="ARBA00022989"/>
    </source>
</evidence>
<dbReference type="STRING" id="1051891.A0A0C3LK31"/>
<dbReference type="OrthoDB" id="275278at2759"/>
<dbReference type="InterPro" id="IPR011992">
    <property type="entry name" value="EF-hand-dom_pair"/>
</dbReference>
<sequence>MSIRIPASRQPLTPGGIVFAVVGSNAPRLLAISQARAFHARPHRLGIQQPSAPSVPLGARTIGALSPSALQQQQKRYVSNTSPKSDGETAPTASSDDKALSKEEQKLPLATRAWAKVKHEAAHYWNGSKLLVAEVRISSRLLLKLMRGGNLTRRETRQLRRTTTDLLRLIPFSVFVVVPFMELLLPVAIKLFPNMLPSTFEDKFAAEEKERKLIQVRLEMAKFLQDTLHESPLKSNAKIVGTEEFKQFFRKVRSTGDPPSTDDIINVAKLFDDDLTLDNLSRPQLVSVCRYMNVNAFGTDNYLRSQIRGRLERIRKDDAVIFEEGVSSLSTKELQQASQSRGIRTIGISPSRLREELETWIDLHYTNKISGVLLILSRAFDWVRVSSGDKSEGVIRSLQSVLSTLPDTLLSEAEVEVDDKATYKQKLEVLKQQEELIEDEAEQEEKEEEARKLAKEAEEKARREEEAFVRELLPDSELEEVPIAEEIPTAATDARMTAEQLTELGQALAILSAKSTVIQERDELRELVEEYKRENESETPSRLILKIQSMLDKIDKQIESYDSKVGVSLDHISVDSEGRLTVGDVERALKLIKHAPDDDAISGICKKLDIDDDGLVVLSDVMDLIKDEGLGVVVDDAEEKLAGASRELKDDKPRKEDILQSS</sequence>
<protein>
    <recommendedName>
        <fullName evidence="3">Mitochondrial proton/calcium exchanger protein</fullName>
    </recommendedName>
    <alternativeName>
        <fullName evidence="10">Leucine zipper-EF-hand-containing transmembrane protein 1</fullName>
    </alternativeName>
</protein>
<accession>A0A0C3LK31</accession>
<comment type="similarity">
    <text evidence="2">Belongs to the LETM1 family.</text>
</comment>
<evidence type="ECO:0000256" key="3">
    <source>
        <dbReference type="ARBA" id="ARBA00020557"/>
    </source>
</evidence>
<dbReference type="GO" id="GO:0015297">
    <property type="term" value="F:antiporter activity"/>
    <property type="evidence" value="ECO:0007669"/>
    <property type="project" value="UniProtKB-KW"/>
</dbReference>
<name>A0A0C3LK31_9AGAM</name>
<organism evidence="16 17">
    <name type="scientific">Tulasnella calospora MUT 4182</name>
    <dbReference type="NCBI Taxonomy" id="1051891"/>
    <lineage>
        <taxon>Eukaryota</taxon>
        <taxon>Fungi</taxon>
        <taxon>Dikarya</taxon>
        <taxon>Basidiomycota</taxon>
        <taxon>Agaricomycotina</taxon>
        <taxon>Agaricomycetes</taxon>
        <taxon>Cantharellales</taxon>
        <taxon>Tulasnellaceae</taxon>
        <taxon>Tulasnella</taxon>
    </lineage>
</organism>
<evidence type="ECO:0000256" key="5">
    <source>
        <dbReference type="ARBA" id="ARBA00022692"/>
    </source>
</evidence>
<evidence type="ECO:0000256" key="6">
    <source>
        <dbReference type="ARBA" id="ARBA00022792"/>
    </source>
</evidence>
<keyword evidence="5 14" id="KW-0812">Transmembrane</keyword>
<dbReference type="InterPro" id="IPR044202">
    <property type="entry name" value="LETM1/MDM38-like"/>
</dbReference>
<evidence type="ECO:0000313" key="16">
    <source>
        <dbReference type="EMBL" id="KIO34413.1"/>
    </source>
</evidence>
<feature type="region of interest" description="Disordered" evidence="13">
    <location>
        <begin position="69"/>
        <end position="101"/>
    </location>
</feature>
<evidence type="ECO:0000256" key="1">
    <source>
        <dbReference type="ARBA" id="ARBA00004434"/>
    </source>
</evidence>
<evidence type="ECO:0000256" key="9">
    <source>
        <dbReference type="ARBA" id="ARBA00023136"/>
    </source>
</evidence>
<gene>
    <name evidence="16" type="ORF">M407DRAFT_16936</name>
</gene>
<feature type="compositionally biased region" description="Polar residues" evidence="13">
    <location>
        <begin position="69"/>
        <end position="84"/>
    </location>
</feature>
<reference evidence="17" key="2">
    <citation type="submission" date="2015-01" db="EMBL/GenBank/DDBJ databases">
        <title>Evolutionary Origins and Diversification of the Mycorrhizal Mutualists.</title>
        <authorList>
            <consortium name="DOE Joint Genome Institute"/>
            <consortium name="Mycorrhizal Genomics Consortium"/>
            <person name="Kohler A."/>
            <person name="Kuo A."/>
            <person name="Nagy L.G."/>
            <person name="Floudas D."/>
            <person name="Copeland A."/>
            <person name="Barry K.W."/>
            <person name="Cichocki N."/>
            <person name="Veneault-Fourrey C."/>
            <person name="LaButti K."/>
            <person name="Lindquist E.A."/>
            <person name="Lipzen A."/>
            <person name="Lundell T."/>
            <person name="Morin E."/>
            <person name="Murat C."/>
            <person name="Riley R."/>
            <person name="Ohm R."/>
            <person name="Sun H."/>
            <person name="Tunlid A."/>
            <person name="Henrissat B."/>
            <person name="Grigoriev I.V."/>
            <person name="Hibbett D.S."/>
            <person name="Martin F."/>
        </authorList>
    </citation>
    <scope>NUCLEOTIDE SEQUENCE [LARGE SCALE GENOMIC DNA]</scope>
    <source>
        <strain evidence="17">MUT 4182</strain>
    </source>
</reference>
<evidence type="ECO:0000256" key="11">
    <source>
        <dbReference type="PROSITE-ProRule" id="PRU01094"/>
    </source>
</evidence>
<evidence type="ECO:0000256" key="8">
    <source>
        <dbReference type="ARBA" id="ARBA00023128"/>
    </source>
</evidence>